<dbReference type="HOGENOM" id="CLU_1841554_0_0_0"/>
<name>A9WA75_CHLAA</name>
<protein>
    <submittedName>
        <fullName evidence="1">Uncharacterized protein</fullName>
    </submittedName>
</protein>
<evidence type="ECO:0000313" key="1">
    <source>
        <dbReference type="EMBL" id="ABY34634.1"/>
    </source>
</evidence>
<accession>A9WA75</accession>
<dbReference type="EMBL" id="CP000909">
    <property type="protein sequence ID" value="ABY34634.1"/>
    <property type="molecule type" value="Genomic_DNA"/>
</dbReference>
<gene>
    <name evidence="1" type="ordered locus">Caur_1406</name>
</gene>
<reference evidence="2" key="1">
    <citation type="journal article" date="2011" name="BMC Genomics">
        <title>Complete genome sequence of the filamentous anoxygenic phototrophic bacterium Chloroflexus aurantiacus.</title>
        <authorList>
            <person name="Tang K.H."/>
            <person name="Barry K."/>
            <person name="Chertkov O."/>
            <person name="Dalin E."/>
            <person name="Han C.S."/>
            <person name="Hauser L.J."/>
            <person name="Honchak B.M."/>
            <person name="Karbach L.E."/>
            <person name="Land M.L."/>
            <person name="Lapidus A."/>
            <person name="Larimer F.W."/>
            <person name="Mikhailova N."/>
            <person name="Pitluck S."/>
            <person name="Pierson B.K."/>
            <person name="Blankenship R.E."/>
        </authorList>
    </citation>
    <scope>NUCLEOTIDE SEQUENCE [LARGE SCALE GENOMIC DNA]</scope>
    <source>
        <strain evidence="2">ATCC 29366 / DSM 635 / J-10-fl</strain>
    </source>
</reference>
<keyword evidence="2" id="KW-1185">Reference proteome</keyword>
<dbReference type="KEGG" id="cau:Caur_1406"/>
<dbReference type="InParanoid" id="A9WA75"/>
<organism evidence="1 2">
    <name type="scientific">Chloroflexus aurantiacus (strain ATCC 29366 / DSM 635 / J-10-fl)</name>
    <dbReference type="NCBI Taxonomy" id="324602"/>
    <lineage>
        <taxon>Bacteria</taxon>
        <taxon>Bacillati</taxon>
        <taxon>Chloroflexota</taxon>
        <taxon>Chloroflexia</taxon>
        <taxon>Chloroflexales</taxon>
        <taxon>Chloroflexineae</taxon>
        <taxon>Chloroflexaceae</taxon>
        <taxon>Chloroflexus</taxon>
    </lineage>
</organism>
<dbReference type="AlphaFoldDB" id="A9WA75"/>
<sequence length="139" mass="15601">MYAKREFFKFIKVALRRLVYARGDTTLSIEIEREVDRLSVLALVALSEGGGARNDLKSGVTRVTYRHRYAPRSTPVSAHGGCGSVAFRTPNHASPATQPEHHIHTGRSYHGGYSRNAVLCICDRRRHDGVLTSDDFYIR</sequence>
<evidence type="ECO:0000313" key="2">
    <source>
        <dbReference type="Proteomes" id="UP000002008"/>
    </source>
</evidence>
<dbReference type="EnsemblBacteria" id="ABY34634">
    <property type="protein sequence ID" value="ABY34634"/>
    <property type="gene ID" value="Caur_1406"/>
</dbReference>
<proteinExistence type="predicted"/>
<dbReference type="Proteomes" id="UP000002008">
    <property type="component" value="Chromosome"/>
</dbReference>